<evidence type="ECO:0000256" key="2">
    <source>
        <dbReference type="ARBA" id="ARBA00022692"/>
    </source>
</evidence>
<dbReference type="NCBIfam" id="TIGR03057">
    <property type="entry name" value="xxxLxxG_by_4"/>
    <property type="match status" value="2"/>
</dbReference>
<dbReference type="GO" id="GO:0140359">
    <property type="term" value="F:ABC-type transporter activity"/>
    <property type="evidence" value="ECO:0007669"/>
    <property type="project" value="InterPro"/>
</dbReference>
<evidence type="ECO:0000313" key="7">
    <source>
        <dbReference type="EMBL" id="TKR22390.1"/>
    </source>
</evidence>
<accession>A0A7Z8JWY3</accession>
<comment type="subcellular location">
    <subcellularLocation>
        <location evidence="1">Membrane</location>
        <topology evidence="1">Multi-pass membrane protein</topology>
    </subcellularLocation>
</comment>
<gene>
    <name evidence="7" type="ORF">FA014_16685</name>
</gene>
<reference evidence="7 8" key="1">
    <citation type="submission" date="2019-05" db="EMBL/GenBank/DDBJ databases">
        <title>Genome sequence of Cellulomonas hominis strain CS1.</title>
        <authorList>
            <person name="Belmont J."/>
            <person name="Maclea K.S."/>
        </authorList>
    </citation>
    <scope>NUCLEOTIDE SEQUENCE [LARGE SCALE GENOMIC DNA]</scope>
    <source>
        <strain evidence="7 8">CS1</strain>
    </source>
</reference>
<dbReference type="GO" id="GO:0016020">
    <property type="term" value="C:membrane"/>
    <property type="evidence" value="ECO:0007669"/>
    <property type="project" value="UniProtKB-SubCell"/>
</dbReference>
<feature type="transmembrane region" description="Helical" evidence="5">
    <location>
        <begin position="450"/>
        <end position="470"/>
    </location>
</feature>
<dbReference type="AlphaFoldDB" id="A0A7Z8JWY3"/>
<keyword evidence="4 5" id="KW-0472">Membrane</keyword>
<dbReference type="EMBL" id="SZYE01000193">
    <property type="protein sequence ID" value="TKR22390.1"/>
    <property type="molecule type" value="Genomic_DNA"/>
</dbReference>
<dbReference type="OrthoDB" id="9811483at2"/>
<name>A0A7Z8JWY3_9CELL</name>
<dbReference type="InterPro" id="IPR023908">
    <property type="entry name" value="xxxLxxG_rpt"/>
</dbReference>
<dbReference type="InterPro" id="IPR017501">
    <property type="entry name" value="Phage_infect_YhgE_C"/>
</dbReference>
<dbReference type="NCBIfam" id="TIGR03062">
    <property type="entry name" value="pip_yhgE_Cterm"/>
    <property type="match status" value="1"/>
</dbReference>
<dbReference type="NCBIfam" id="TIGR03061">
    <property type="entry name" value="pip_yhgE_Nterm"/>
    <property type="match status" value="1"/>
</dbReference>
<evidence type="ECO:0000256" key="3">
    <source>
        <dbReference type="ARBA" id="ARBA00022989"/>
    </source>
</evidence>
<dbReference type="Pfam" id="PF12698">
    <property type="entry name" value="ABC2_membrane_3"/>
    <property type="match status" value="1"/>
</dbReference>
<dbReference type="InterPro" id="IPR017500">
    <property type="entry name" value="Phage_infect_YhgE_N"/>
</dbReference>
<dbReference type="PANTHER" id="PTHR43077:SF5">
    <property type="entry name" value="PHAGE INFECTION PROTEIN"/>
    <property type="match status" value="1"/>
</dbReference>
<feature type="transmembrane region" description="Helical" evidence="5">
    <location>
        <begin position="491"/>
        <end position="514"/>
    </location>
</feature>
<dbReference type="SUPFAM" id="SSF58104">
    <property type="entry name" value="Methyl-accepting chemotaxis protein (MCP) signaling domain"/>
    <property type="match status" value="1"/>
</dbReference>
<comment type="caution">
    <text evidence="7">The sequence shown here is derived from an EMBL/GenBank/DDBJ whole genome shotgun (WGS) entry which is preliminary data.</text>
</comment>
<dbReference type="RefSeq" id="WP_154730767.1">
    <property type="nucleotide sequence ID" value="NZ_SZYE01000193.1"/>
</dbReference>
<dbReference type="InterPro" id="IPR013525">
    <property type="entry name" value="ABC2_TM"/>
</dbReference>
<evidence type="ECO:0000256" key="1">
    <source>
        <dbReference type="ARBA" id="ARBA00004141"/>
    </source>
</evidence>
<protein>
    <submittedName>
        <fullName evidence="7">YhgE/Pip domain-containing protein</fullName>
    </submittedName>
</protein>
<feature type="domain" description="ABC-2 type transporter transmembrane" evidence="6">
    <location>
        <begin position="421"/>
        <end position="623"/>
    </location>
</feature>
<dbReference type="PANTHER" id="PTHR43077">
    <property type="entry name" value="TRANSPORT PERMEASE YVFS-RELATED"/>
    <property type="match status" value="1"/>
</dbReference>
<feature type="transmembrane region" description="Helical" evidence="5">
    <location>
        <begin position="20"/>
        <end position="38"/>
    </location>
</feature>
<feature type="transmembrane region" description="Helical" evidence="5">
    <location>
        <begin position="546"/>
        <end position="569"/>
    </location>
</feature>
<proteinExistence type="predicted"/>
<evidence type="ECO:0000313" key="8">
    <source>
        <dbReference type="Proteomes" id="UP000308121"/>
    </source>
</evidence>
<evidence type="ECO:0000256" key="5">
    <source>
        <dbReference type="SAM" id="Phobius"/>
    </source>
</evidence>
<organism evidence="7 8">
    <name type="scientific">Cellulomonas hominis</name>
    <dbReference type="NCBI Taxonomy" id="156981"/>
    <lineage>
        <taxon>Bacteria</taxon>
        <taxon>Bacillati</taxon>
        <taxon>Actinomycetota</taxon>
        <taxon>Actinomycetes</taxon>
        <taxon>Micrococcales</taxon>
        <taxon>Cellulomonadaceae</taxon>
        <taxon>Cellulomonas</taxon>
    </lineage>
</organism>
<evidence type="ECO:0000259" key="6">
    <source>
        <dbReference type="Pfam" id="PF12698"/>
    </source>
</evidence>
<evidence type="ECO:0000256" key="4">
    <source>
        <dbReference type="ARBA" id="ARBA00023136"/>
    </source>
</evidence>
<keyword evidence="2 5" id="KW-0812">Transmembrane</keyword>
<dbReference type="Gene3D" id="1.10.287.950">
    <property type="entry name" value="Methyl-accepting chemotaxis protein"/>
    <property type="match status" value="1"/>
</dbReference>
<keyword evidence="3 5" id="KW-1133">Transmembrane helix</keyword>
<sequence length="645" mass="66724">MIGALAVSELRRYRRPLERVALVFLVLLPSLYGGLYLWSNWNPYGHLRDIKVAVVNEDRPVTVQDQEIRAGDQVLQQLEDDPVVDWTPTDARDAAAGLADGTYLMTMTIPDDFSADLTAVQSGDPRAAEVLLRRDGANGFIVGVASQGLAIELEERINAAATSAYFRVVLEQLGRLRSGLQQAGSGATELRDGLTTARDGAGSLASGLATAHQASAELTGGAQQVAQGDARIAAVVDPLVDRVVPAIPGVADAADRVAGTAAELTGLVAQDAQGLPSRTAQLVAQLDAWAQANPEQGGSPEFQQILAAARAADQRSGEVVAAASRVDAAASDVAARAAQVDAEVPAIQARIRDARSEIDRLASGSQQVADGLGELTGGLQTAADGAGSLASGTAELESGASTLADGLTSAVDQIPTLGEQDPQRVADELAQPTDVRVEAVNDARYYGEGLAPFFFGIALCVFGVATFTVLRPVNPRGLMSRAGSVPVALAGYLPVAAVGVAGGLVLTAVLAFGLGLDARSWPATTGLVVVGSLAFTAIAHALRTAFGVVGSSLALVLLMVQLTSCAGIYPVQTLPAPFRAVHPLLPMTYVVDGLRIAMTGGPPDRYVRDILLVAGFGVLGLLGGVAAVAWHRRWTITRVDPVLGE</sequence>
<feature type="transmembrane region" description="Helical" evidence="5">
    <location>
        <begin position="520"/>
        <end position="539"/>
    </location>
</feature>
<feature type="transmembrane region" description="Helical" evidence="5">
    <location>
        <begin position="610"/>
        <end position="630"/>
    </location>
</feature>
<dbReference type="Proteomes" id="UP000308121">
    <property type="component" value="Unassembled WGS sequence"/>
</dbReference>
<dbReference type="InterPro" id="IPR051328">
    <property type="entry name" value="T7SS_ABC-Transporter"/>
</dbReference>